<reference evidence="6 7" key="1">
    <citation type="submission" date="2021-04" db="EMBL/GenBank/DDBJ databases">
        <authorList>
            <person name="Huq M.A."/>
        </authorList>
    </citation>
    <scope>NUCLEOTIDE SEQUENCE [LARGE SCALE GENOMIC DNA]</scope>
    <source>
        <strain evidence="6 7">MAH-13</strain>
    </source>
</reference>
<proteinExistence type="predicted"/>
<keyword evidence="1" id="KW-0805">Transcription regulation</keyword>
<dbReference type="EMBL" id="JAGJRS010000010">
    <property type="protein sequence ID" value="MBP1473664.1"/>
    <property type="molecule type" value="Genomic_DNA"/>
</dbReference>
<dbReference type="SMART" id="SM00342">
    <property type="entry name" value="HTH_ARAC"/>
    <property type="match status" value="1"/>
</dbReference>
<dbReference type="InterPro" id="IPR050204">
    <property type="entry name" value="AraC_XylS_family_regulators"/>
</dbReference>
<protein>
    <submittedName>
        <fullName evidence="6">AraC family transcriptional regulator</fullName>
    </submittedName>
</protein>
<dbReference type="Pfam" id="PF12833">
    <property type="entry name" value="HTH_18"/>
    <property type="match status" value="1"/>
</dbReference>
<evidence type="ECO:0000256" key="2">
    <source>
        <dbReference type="ARBA" id="ARBA00023125"/>
    </source>
</evidence>
<organism evidence="6 7">
    <name type="scientific">Frateuria flava</name>
    <dbReference type="NCBI Taxonomy" id="2821489"/>
    <lineage>
        <taxon>Bacteria</taxon>
        <taxon>Pseudomonadati</taxon>
        <taxon>Pseudomonadota</taxon>
        <taxon>Gammaproteobacteria</taxon>
        <taxon>Lysobacterales</taxon>
        <taxon>Rhodanobacteraceae</taxon>
        <taxon>Frateuria</taxon>
    </lineage>
</organism>
<accession>A0ABS4DKT5</accession>
<evidence type="ECO:0000313" key="6">
    <source>
        <dbReference type="EMBL" id="MBP1473664.1"/>
    </source>
</evidence>
<feature type="domain" description="HTH araC/xylS-type" evidence="5">
    <location>
        <begin position="165"/>
        <end position="265"/>
    </location>
</feature>
<dbReference type="Proteomes" id="UP000823790">
    <property type="component" value="Unassembled WGS sequence"/>
</dbReference>
<gene>
    <name evidence="6" type="ORF">J7I44_05090</name>
</gene>
<evidence type="ECO:0000256" key="4">
    <source>
        <dbReference type="SAM" id="MobiDB-lite"/>
    </source>
</evidence>
<dbReference type="InterPro" id="IPR009057">
    <property type="entry name" value="Homeodomain-like_sf"/>
</dbReference>
<sequence length="284" mass="29800">MSPTLVASPADARRGAGGVGRVLLWKGASVWVGRDTGQVQPHSHHAIQITLAATQPIRIRGASEGAWHETLAAIVMPDRGHVFDGCGQPVAMVFVEPETLAGRALLARYGNRDVSLLADEGLATLAAALHAVFETRGTDQALIAAAQRVVEHLAATPAGPQAVDRRIATVLERVRDQPGAELTLAQAAALAHLSPSRFRHLFVAQTGISFRAYLLWARVGFAVARGLSGGSWTDAAQQAGFADSAHLSRTCRRMFGLAPTMLVPEDAAPPQGRGRTSAAAANPA</sequence>
<dbReference type="PANTHER" id="PTHR46796:SF2">
    <property type="entry name" value="TRANSCRIPTIONAL REGULATORY PROTEIN"/>
    <property type="match status" value="1"/>
</dbReference>
<name>A0ABS4DKT5_9GAMM</name>
<evidence type="ECO:0000256" key="1">
    <source>
        <dbReference type="ARBA" id="ARBA00023015"/>
    </source>
</evidence>
<keyword evidence="7" id="KW-1185">Reference proteome</keyword>
<dbReference type="Gene3D" id="1.10.10.60">
    <property type="entry name" value="Homeodomain-like"/>
    <property type="match status" value="1"/>
</dbReference>
<dbReference type="PANTHER" id="PTHR46796">
    <property type="entry name" value="HTH-TYPE TRANSCRIPTIONAL ACTIVATOR RHAS-RELATED"/>
    <property type="match status" value="1"/>
</dbReference>
<keyword evidence="3" id="KW-0804">Transcription</keyword>
<evidence type="ECO:0000313" key="7">
    <source>
        <dbReference type="Proteomes" id="UP000823790"/>
    </source>
</evidence>
<dbReference type="InterPro" id="IPR018060">
    <property type="entry name" value="HTH_AraC"/>
</dbReference>
<feature type="region of interest" description="Disordered" evidence="4">
    <location>
        <begin position="263"/>
        <end position="284"/>
    </location>
</feature>
<comment type="caution">
    <text evidence="6">The sequence shown here is derived from an EMBL/GenBank/DDBJ whole genome shotgun (WGS) entry which is preliminary data.</text>
</comment>
<dbReference type="PROSITE" id="PS01124">
    <property type="entry name" value="HTH_ARAC_FAMILY_2"/>
    <property type="match status" value="1"/>
</dbReference>
<dbReference type="SUPFAM" id="SSF46689">
    <property type="entry name" value="Homeodomain-like"/>
    <property type="match status" value="1"/>
</dbReference>
<evidence type="ECO:0000256" key="3">
    <source>
        <dbReference type="ARBA" id="ARBA00023163"/>
    </source>
</evidence>
<dbReference type="RefSeq" id="WP_209616824.1">
    <property type="nucleotide sequence ID" value="NZ_JAGJRS010000010.1"/>
</dbReference>
<keyword evidence="2" id="KW-0238">DNA-binding</keyword>
<evidence type="ECO:0000259" key="5">
    <source>
        <dbReference type="PROSITE" id="PS01124"/>
    </source>
</evidence>